<dbReference type="Proteomes" id="UP000015104">
    <property type="component" value="Unassembled WGS sequence"/>
</dbReference>
<dbReference type="AlphaFoldDB" id="T1KA29"/>
<dbReference type="EMBL" id="CAEY01001893">
    <property type="status" value="NOT_ANNOTATED_CDS"/>
    <property type="molecule type" value="Genomic_DNA"/>
</dbReference>
<keyword evidence="2" id="KW-1185">Reference proteome</keyword>
<evidence type="ECO:0000313" key="1">
    <source>
        <dbReference type="EnsemblMetazoa" id="tetur07g07060.1"/>
    </source>
</evidence>
<sequence length="37" mass="4178">MIVIDDLIDDNQSVIEIYQHSPSVKKENGSLNTSLFN</sequence>
<name>T1KA29_TETUR</name>
<proteinExistence type="predicted"/>
<dbReference type="HOGENOM" id="CLU_3351669_0_0_1"/>
<accession>T1KA29</accession>
<reference evidence="2" key="1">
    <citation type="submission" date="2011-08" db="EMBL/GenBank/DDBJ databases">
        <authorList>
            <person name="Rombauts S."/>
        </authorList>
    </citation>
    <scope>NUCLEOTIDE SEQUENCE</scope>
    <source>
        <strain evidence="2">London</strain>
    </source>
</reference>
<protein>
    <submittedName>
        <fullName evidence="1">Uncharacterized protein</fullName>
    </submittedName>
</protein>
<evidence type="ECO:0000313" key="2">
    <source>
        <dbReference type="Proteomes" id="UP000015104"/>
    </source>
</evidence>
<organism evidence="1 2">
    <name type="scientific">Tetranychus urticae</name>
    <name type="common">Two-spotted spider mite</name>
    <dbReference type="NCBI Taxonomy" id="32264"/>
    <lineage>
        <taxon>Eukaryota</taxon>
        <taxon>Metazoa</taxon>
        <taxon>Ecdysozoa</taxon>
        <taxon>Arthropoda</taxon>
        <taxon>Chelicerata</taxon>
        <taxon>Arachnida</taxon>
        <taxon>Acari</taxon>
        <taxon>Acariformes</taxon>
        <taxon>Trombidiformes</taxon>
        <taxon>Prostigmata</taxon>
        <taxon>Eleutherengona</taxon>
        <taxon>Raphignathae</taxon>
        <taxon>Tetranychoidea</taxon>
        <taxon>Tetranychidae</taxon>
        <taxon>Tetranychus</taxon>
    </lineage>
</organism>
<dbReference type="EnsemblMetazoa" id="tetur07g07060.1">
    <property type="protein sequence ID" value="tetur07g07060.1"/>
    <property type="gene ID" value="tetur07g07060"/>
</dbReference>
<reference evidence="1" key="2">
    <citation type="submission" date="2015-06" db="UniProtKB">
        <authorList>
            <consortium name="EnsemblMetazoa"/>
        </authorList>
    </citation>
    <scope>IDENTIFICATION</scope>
</reference>